<evidence type="ECO:0000259" key="6">
    <source>
        <dbReference type="Pfam" id="PF00460"/>
    </source>
</evidence>
<dbReference type="Proteomes" id="UP000297288">
    <property type="component" value="Unassembled WGS sequence"/>
</dbReference>
<comment type="function">
    <text evidence="5">A flexible structure which links the flagellar filament to the drive apparatus in the basal body.</text>
</comment>
<evidence type="ECO:0000313" key="10">
    <source>
        <dbReference type="EMBL" id="SDC07872.1"/>
    </source>
</evidence>
<evidence type="ECO:0000256" key="4">
    <source>
        <dbReference type="ARBA" id="ARBA00023143"/>
    </source>
</evidence>
<dbReference type="AlphaFoldDB" id="A0A1G6IMU0"/>
<evidence type="ECO:0000256" key="1">
    <source>
        <dbReference type="ARBA" id="ARBA00004117"/>
    </source>
</evidence>
<dbReference type="RefSeq" id="WP_091402397.1">
    <property type="nucleotide sequence ID" value="NZ_FMYV01000001.1"/>
</dbReference>
<keyword evidence="10" id="KW-0969">Cilium</keyword>
<evidence type="ECO:0000313" key="12">
    <source>
        <dbReference type="Proteomes" id="UP000199322"/>
    </source>
</evidence>
<dbReference type="Pfam" id="PF07559">
    <property type="entry name" value="FlgE_D2"/>
    <property type="match status" value="1"/>
</dbReference>
<reference evidence="10 12" key="1">
    <citation type="submission" date="2016-10" db="EMBL/GenBank/DDBJ databases">
        <authorList>
            <person name="de Groot N.N."/>
        </authorList>
    </citation>
    <scope>NUCLEOTIDE SEQUENCE [LARGE SCALE GENOMIC DNA]</scope>
    <source>
        <strain evidence="10 12">WG14</strain>
    </source>
</reference>
<gene>
    <name evidence="11" type="ORF">E4650_03430</name>
    <name evidence="10" type="ORF">SAMN04488588_0432</name>
</gene>
<evidence type="ECO:0000259" key="8">
    <source>
        <dbReference type="Pfam" id="PF07559"/>
    </source>
</evidence>
<dbReference type="EMBL" id="SRME01000001">
    <property type="protein sequence ID" value="TGG89252.1"/>
    <property type="molecule type" value="Genomic_DNA"/>
</dbReference>
<dbReference type="InterPro" id="IPR020013">
    <property type="entry name" value="Flagellar_FlgE/F/G"/>
</dbReference>
<dbReference type="GO" id="GO:0009425">
    <property type="term" value="C:bacterial-type flagellum basal body"/>
    <property type="evidence" value="ECO:0007669"/>
    <property type="project" value="UniProtKB-SubCell"/>
</dbReference>
<evidence type="ECO:0000313" key="13">
    <source>
        <dbReference type="Proteomes" id="UP000297288"/>
    </source>
</evidence>
<dbReference type="InterPro" id="IPR037925">
    <property type="entry name" value="FlgE/F/G-like"/>
</dbReference>
<keyword evidence="4 5" id="KW-0975">Bacterial flagellum</keyword>
<keyword evidence="10" id="KW-0966">Cell projection</keyword>
<dbReference type="InterPro" id="IPR011491">
    <property type="entry name" value="FlgE_D2"/>
</dbReference>
<dbReference type="InterPro" id="IPR001444">
    <property type="entry name" value="Flag_bb_rod_N"/>
</dbReference>
<dbReference type="Gene3D" id="2.60.98.20">
    <property type="entry name" value="Flagellar hook protein FlgE"/>
    <property type="match status" value="1"/>
</dbReference>
<dbReference type="GO" id="GO:0071978">
    <property type="term" value="P:bacterial-type flagellum-dependent swarming motility"/>
    <property type="evidence" value="ECO:0007669"/>
    <property type="project" value="TreeGrafter"/>
</dbReference>
<dbReference type="PANTHER" id="PTHR30435:SF1">
    <property type="entry name" value="FLAGELLAR HOOK PROTEIN FLGE"/>
    <property type="match status" value="1"/>
</dbReference>
<dbReference type="STRING" id="28234.SAMN04488588_0432"/>
<evidence type="ECO:0000313" key="11">
    <source>
        <dbReference type="EMBL" id="TGG89252.1"/>
    </source>
</evidence>
<sequence length="718" mass="76038">MLRAMYSGITGLRNFQTQMDIVGNNIANVNTVGFKSSRVTFQTTLLQTIKSGKRPDGQLGGTNPMAIGLGSQVASIDKIMGQGSFQNTGKKTDLAIQGDGFFVLSDGEGQFYTRAGNFTLDTSGNLVDPSSGMKLQGWSSKLTSDGQRYVNTNDPIGDIQVSTGQVMPAKQTSFIKMAHNINADVGIQETTLVTKTGIGTNLPVNFSFSRNMNGDYRDKIVYNFTANLEDLSGRYSFMQEQNTGGISQSNSLNGMVELDESGNVLNWITYDDSGAAATNDKLSIYDIKGNLTDPTTGSEPSLSTNTGAGTPASFSGSLKITKADGTEAFYQPDDIQIDWNGTTMELILDIDGTTDVGNDETFTITPASGSIADINSALSAGISSVSGDYSLSGLSIAGSSGADTLDNFTYDATTPLVSTKEIIQPPSGGSIRFTDLQNPSNFAIAEYESPTVSTSSLVYDSLGKAYNVYTKFTKLDNNTWHWKAELDDGTPLKFLAQDGTRDDTRQAEGVIAFDGNGGIAATDWRLRSDGTIDTSSTDNDNGAAGFWFDPAETGAALNPSSDPASVAGAGPVQIEIDFNDITQFSSNHSITVTEQDGNAEGTLESFAINEVGEIVGTFTNGTSDTLGKVGMATFNNPQGLMETGNSMYVQSSNSGLAQIGVAGVGGRGTLIPGALEMSNVDLAEEFTNMIIAQRSFQATSRIITTSDQILQELVNIKR</sequence>
<feature type="domain" description="Flagellar basal body rod protein N-terminal" evidence="6">
    <location>
        <begin position="5"/>
        <end position="35"/>
    </location>
</feature>
<dbReference type="InterPro" id="IPR037058">
    <property type="entry name" value="Falgellar_hook_FlgE_sf"/>
</dbReference>
<dbReference type="SUPFAM" id="SSF117143">
    <property type="entry name" value="Flagellar hook protein flgE"/>
    <property type="match status" value="1"/>
</dbReference>
<protein>
    <recommendedName>
        <fullName evidence="3 5">Flagellar hook protein FlgE</fullName>
    </recommendedName>
</protein>
<keyword evidence="12" id="KW-1185">Reference proteome</keyword>
<proteinExistence type="inferred from homology"/>
<comment type="subcellular location">
    <subcellularLocation>
        <location evidence="1 5">Bacterial flagellum basal body</location>
    </subcellularLocation>
</comment>
<feature type="domain" description="Flagellar basal-body/hook protein C-terminal" evidence="7">
    <location>
        <begin position="672"/>
        <end position="715"/>
    </location>
</feature>
<dbReference type="GO" id="GO:0009424">
    <property type="term" value="C:bacterial-type flagellum hook"/>
    <property type="evidence" value="ECO:0007669"/>
    <property type="project" value="TreeGrafter"/>
</dbReference>
<evidence type="ECO:0000256" key="2">
    <source>
        <dbReference type="ARBA" id="ARBA00009677"/>
    </source>
</evidence>
<dbReference type="Proteomes" id="UP000199322">
    <property type="component" value="Unassembled WGS sequence"/>
</dbReference>
<reference evidence="11 13" key="2">
    <citation type="submission" date="2019-04" db="EMBL/GenBank/DDBJ databases">
        <title>Draft genome sequence data and analysis of a Fermenting Bacterium, Geotoga petraea strain HO-Geo1, isolated from heavy-oil petroleum reservoir in Russia.</title>
        <authorList>
            <person name="Grouzdev D.S."/>
            <person name="Semenova E.M."/>
            <person name="Sokolova D.S."/>
            <person name="Tourova T.P."/>
            <person name="Poltaraus A.B."/>
            <person name="Nazina T.N."/>
        </authorList>
    </citation>
    <scope>NUCLEOTIDE SEQUENCE [LARGE SCALE GENOMIC DNA]</scope>
    <source>
        <strain evidence="11 13">HO-Geo1</strain>
    </source>
</reference>
<name>A0A1G6IMU0_9BACT</name>
<dbReference type="Pfam" id="PF00460">
    <property type="entry name" value="Flg_bb_rod"/>
    <property type="match status" value="1"/>
</dbReference>
<evidence type="ECO:0000259" key="7">
    <source>
        <dbReference type="Pfam" id="PF06429"/>
    </source>
</evidence>
<dbReference type="OrthoDB" id="9804559at2"/>
<dbReference type="GO" id="GO:0005829">
    <property type="term" value="C:cytosol"/>
    <property type="evidence" value="ECO:0007669"/>
    <property type="project" value="TreeGrafter"/>
</dbReference>
<dbReference type="PANTHER" id="PTHR30435">
    <property type="entry name" value="FLAGELLAR PROTEIN"/>
    <property type="match status" value="1"/>
</dbReference>
<evidence type="ECO:0000256" key="5">
    <source>
        <dbReference type="RuleBase" id="RU362116"/>
    </source>
</evidence>
<feature type="domain" description="Flagellar hook protein FlgE D2" evidence="8">
    <location>
        <begin position="438"/>
        <end position="597"/>
    </location>
</feature>
<accession>A0A1G6IMU0</accession>
<dbReference type="InterPro" id="IPR010930">
    <property type="entry name" value="Flg_bb/hook_C_dom"/>
</dbReference>
<dbReference type="NCBIfam" id="TIGR03506">
    <property type="entry name" value="FlgEFG_subfam"/>
    <property type="match status" value="2"/>
</dbReference>
<dbReference type="Pfam" id="PF06429">
    <property type="entry name" value="Flg_bbr_C"/>
    <property type="match status" value="1"/>
</dbReference>
<evidence type="ECO:0000256" key="3">
    <source>
        <dbReference type="ARBA" id="ARBA00019015"/>
    </source>
</evidence>
<dbReference type="Pfam" id="PF22692">
    <property type="entry name" value="LlgE_F_G_D1"/>
    <property type="match status" value="1"/>
</dbReference>
<dbReference type="InterPro" id="IPR053967">
    <property type="entry name" value="LlgE_F_G-like_D1"/>
</dbReference>
<evidence type="ECO:0000259" key="9">
    <source>
        <dbReference type="Pfam" id="PF22692"/>
    </source>
</evidence>
<feature type="domain" description="Flagellar hook protein FlgE/F/G-like D1" evidence="9">
    <location>
        <begin position="95"/>
        <end position="159"/>
    </location>
</feature>
<dbReference type="EMBL" id="FMYV01000001">
    <property type="protein sequence ID" value="SDC07872.1"/>
    <property type="molecule type" value="Genomic_DNA"/>
</dbReference>
<comment type="similarity">
    <text evidence="2 5">Belongs to the flagella basal body rod proteins family.</text>
</comment>
<organism evidence="10 12">
    <name type="scientific">Geotoga petraea</name>
    <dbReference type="NCBI Taxonomy" id="28234"/>
    <lineage>
        <taxon>Bacteria</taxon>
        <taxon>Thermotogati</taxon>
        <taxon>Thermotogota</taxon>
        <taxon>Thermotogae</taxon>
        <taxon>Petrotogales</taxon>
        <taxon>Petrotogaceae</taxon>
        <taxon>Geotoga</taxon>
    </lineage>
</organism>
<keyword evidence="10" id="KW-0282">Flagellum</keyword>